<gene>
    <name evidence="5" type="ORF">UT34_C0002G0231</name>
</gene>
<keyword evidence="3" id="KW-0812">Transmembrane</keyword>
<dbReference type="InterPro" id="IPR051398">
    <property type="entry name" value="Polysacch_Deacetylase"/>
</dbReference>
<accession>A0A0G0MNT8</accession>
<dbReference type="Proteomes" id="UP000034799">
    <property type="component" value="Unassembled WGS sequence"/>
</dbReference>
<organism evidence="5 6">
    <name type="scientific">candidate division WS6 bacterium GW2011_GWF2_39_15</name>
    <dbReference type="NCBI Taxonomy" id="1619100"/>
    <lineage>
        <taxon>Bacteria</taxon>
        <taxon>Candidatus Dojkabacteria</taxon>
    </lineage>
</organism>
<dbReference type="AlphaFoldDB" id="A0A0G0MNT8"/>
<evidence type="ECO:0000259" key="4">
    <source>
        <dbReference type="PROSITE" id="PS51677"/>
    </source>
</evidence>
<reference evidence="5 6" key="1">
    <citation type="journal article" date="2015" name="Nature">
        <title>rRNA introns, odd ribosomes, and small enigmatic genomes across a large radiation of phyla.</title>
        <authorList>
            <person name="Brown C.T."/>
            <person name="Hug L.A."/>
            <person name="Thomas B.C."/>
            <person name="Sharon I."/>
            <person name="Castelle C.J."/>
            <person name="Singh A."/>
            <person name="Wilkins M.J."/>
            <person name="Williams K.H."/>
            <person name="Banfield J.F."/>
        </authorList>
    </citation>
    <scope>NUCLEOTIDE SEQUENCE [LARGE SCALE GENOMIC DNA]</scope>
</reference>
<dbReference type="PANTHER" id="PTHR34216:SF3">
    <property type="entry name" value="POLY-BETA-1,6-N-ACETYL-D-GLUCOSAMINE N-DEACETYLASE"/>
    <property type="match status" value="1"/>
</dbReference>
<dbReference type="GO" id="GO:0005975">
    <property type="term" value="P:carbohydrate metabolic process"/>
    <property type="evidence" value="ECO:0007669"/>
    <property type="project" value="InterPro"/>
</dbReference>
<dbReference type="GO" id="GO:0005576">
    <property type="term" value="C:extracellular region"/>
    <property type="evidence" value="ECO:0007669"/>
    <property type="project" value="UniProtKB-SubCell"/>
</dbReference>
<dbReference type="SUPFAM" id="SSF88713">
    <property type="entry name" value="Glycoside hydrolase/deacetylase"/>
    <property type="match status" value="1"/>
</dbReference>
<dbReference type="STRING" id="1619100.UT34_C0002G0231"/>
<evidence type="ECO:0000256" key="1">
    <source>
        <dbReference type="ARBA" id="ARBA00004613"/>
    </source>
</evidence>
<dbReference type="EMBL" id="LBWK01000002">
    <property type="protein sequence ID" value="KKR05724.1"/>
    <property type="molecule type" value="Genomic_DNA"/>
</dbReference>
<dbReference type="GO" id="GO:0016810">
    <property type="term" value="F:hydrolase activity, acting on carbon-nitrogen (but not peptide) bonds"/>
    <property type="evidence" value="ECO:0007669"/>
    <property type="project" value="InterPro"/>
</dbReference>
<sequence length="721" mass="80994">MIKKITAKVLIILLFTIIVVSLTYLGALLFQKVQEARYEQIPQITEYSQHQAELIDFAGQIDTPSNKESLSTTSYPLTGFPSNYDDTLKKLNISLTYTQKVNLLANGVTITTSNPGVALQESYSSYYSDLMQKDLPILMTRESLANLFNYSMTEIKQRIIESSLNPLLHETAKDLSRYFRKASTTSQSRYIQQQSIIMKMQMDNTSALLSNKKYEDALIQLNDFFDINTKTKLYIFYALASTDHIEDIARLNRINNIFDISPQALNFDKEFKYTKDLEGEVIEKTLKNFKISADNEPQNTIHSWQLMQSDIYPVYSLSNSVEKVLEQQSLEIINQSRFTFDNEPSEKSVPATSNEAYLEVAPELYTLYTKVCSVVKNELESSGMLDQTTNESLDELSETFSYLADSSTINPNPEHVARILSMSNNLGAPEENTRVVIKLRLTAVKDQQGKVILATSPVSIIEKRDAESNTWSVLSQYDITPPNNNFNEKYDFKIKPQAKGTVRVPILMYHQIAAVPTSGSQFVKGLYVSPKEFETQLAYLVAHNYKALTPQELHDILATGENPKQKSIMITFDDGVRNHYTTAYPLLKKYGLTGVFFVVSHRSSIKGNELKEMANNGMSIDSHSATHANLKTTDDPVKLAFEITSSKYGLQSLTGRLVNGIAYPGCVADTESFGVVAGSGYKIGVSCGNSIDHTFYRRLSLARIHAFGDMASFKKALSWGL</sequence>
<evidence type="ECO:0000256" key="2">
    <source>
        <dbReference type="ARBA" id="ARBA00022729"/>
    </source>
</evidence>
<dbReference type="InterPro" id="IPR011330">
    <property type="entry name" value="Glyco_hydro/deAcase_b/a-brl"/>
</dbReference>
<feature type="domain" description="NodB homology" evidence="4">
    <location>
        <begin position="566"/>
        <end position="721"/>
    </location>
</feature>
<comment type="caution">
    <text evidence="5">The sequence shown here is derived from an EMBL/GenBank/DDBJ whole genome shotgun (WGS) entry which is preliminary data.</text>
</comment>
<keyword evidence="3" id="KW-0472">Membrane</keyword>
<evidence type="ECO:0000313" key="6">
    <source>
        <dbReference type="Proteomes" id="UP000034799"/>
    </source>
</evidence>
<keyword evidence="2" id="KW-0732">Signal</keyword>
<evidence type="ECO:0000256" key="3">
    <source>
        <dbReference type="SAM" id="Phobius"/>
    </source>
</evidence>
<dbReference type="InterPro" id="IPR002509">
    <property type="entry name" value="NODB_dom"/>
</dbReference>
<dbReference type="PROSITE" id="PS51677">
    <property type="entry name" value="NODB"/>
    <property type="match status" value="1"/>
</dbReference>
<proteinExistence type="predicted"/>
<evidence type="ECO:0000313" key="5">
    <source>
        <dbReference type="EMBL" id="KKR05724.1"/>
    </source>
</evidence>
<protein>
    <submittedName>
        <fullName evidence="5">Polysaccharide deacetylase</fullName>
    </submittedName>
</protein>
<comment type="subcellular location">
    <subcellularLocation>
        <location evidence="1">Secreted</location>
    </subcellularLocation>
</comment>
<dbReference type="CDD" id="cd10918">
    <property type="entry name" value="CE4_NodB_like_5s_6s"/>
    <property type="match status" value="1"/>
</dbReference>
<name>A0A0G0MNT8_9BACT</name>
<keyword evidence="3" id="KW-1133">Transmembrane helix</keyword>
<dbReference type="Gene3D" id="3.20.20.370">
    <property type="entry name" value="Glycoside hydrolase/deacetylase"/>
    <property type="match status" value="1"/>
</dbReference>
<dbReference type="Pfam" id="PF01522">
    <property type="entry name" value="Polysacc_deac_1"/>
    <property type="match status" value="1"/>
</dbReference>
<dbReference type="PANTHER" id="PTHR34216">
    <property type="match status" value="1"/>
</dbReference>
<feature type="transmembrane region" description="Helical" evidence="3">
    <location>
        <begin position="9"/>
        <end position="30"/>
    </location>
</feature>